<accession>A0A163IQF9</accession>
<reference evidence="2" key="1">
    <citation type="submission" date="2016-04" db="EMBL/GenBank/DDBJ databases">
        <authorList>
            <person name="Evans L.H."/>
            <person name="Alamgir A."/>
            <person name="Owens N."/>
            <person name="Weber N.D."/>
            <person name="Virtaneva K."/>
            <person name="Barbian K."/>
            <person name="Babar A."/>
            <person name="Rosenke K."/>
        </authorList>
    </citation>
    <scope>NUCLEOTIDE SEQUENCE [LARGE SCALE GENOMIC DNA]</scope>
    <source>
        <strain evidence="2">CBS 101.48</strain>
    </source>
</reference>
<proteinExistence type="predicted"/>
<feature type="transmembrane region" description="Helical" evidence="1">
    <location>
        <begin position="6"/>
        <end position="27"/>
    </location>
</feature>
<sequence>MQDYNSTPPILSSLTVLLLIVPTHYILIRQPETITESVRPSPLLKHFSILETSIKTLPSRSFHQDPSIKIIPSRRFP</sequence>
<evidence type="ECO:0000313" key="2">
    <source>
        <dbReference type="EMBL" id="SAL94814.1"/>
    </source>
</evidence>
<keyword evidence="1" id="KW-1133">Transmembrane helix</keyword>
<keyword evidence="3" id="KW-1185">Reference proteome</keyword>
<name>A0A163IQF9_ABSGL</name>
<keyword evidence="1" id="KW-0812">Transmembrane</keyword>
<gene>
    <name evidence="2" type="primary">ABSGL_00103.1 scaffold 193</name>
</gene>
<organism evidence="2">
    <name type="scientific">Absidia glauca</name>
    <name type="common">Pin mould</name>
    <dbReference type="NCBI Taxonomy" id="4829"/>
    <lineage>
        <taxon>Eukaryota</taxon>
        <taxon>Fungi</taxon>
        <taxon>Fungi incertae sedis</taxon>
        <taxon>Mucoromycota</taxon>
        <taxon>Mucoromycotina</taxon>
        <taxon>Mucoromycetes</taxon>
        <taxon>Mucorales</taxon>
        <taxon>Cunninghamellaceae</taxon>
        <taxon>Absidia</taxon>
    </lineage>
</organism>
<evidence type="ECO:0000256" key="1">
    <source>
        <dbReference type="SAM" id="Phobius"/>
    </source>
</evidence>
<dbReference type="InParanoid" id="A0A163IQF9"/>
<dbReference type="Proteomes" id="UP000078561">
    <property type="component" value="Unassembled WGS sequence"/>
</dbReference>
<evidence type="ECO:0000313" key="3">
    <source>
        <dbReference type="Proteomes" id="UP000078561"/>
    </source>
</evidence>
<dbReference type="AlphaFoldDB" id="A0A163IQF9"/>
<keyword evidence="1" id="KW-0472">Membrane</keyword>
<protein>
    <submittedName>
        <fullName evidence="2">Uncharacterized protein</fullName>
    </submittedName>
</protein>
<dbReference type="EMBL" id="LT549957">
    <property type="protein sequence ID" value="SAL94814.1"/>
    <property type="molecule type" value="Genomic_DNA"/>
</dbReference>